<accession>A0A9D2JA71</accession>
<proteinExistence type="predicted"/>
<protein>
    <submittedName>
        <fullName evidence="3">GldG family protein</fullName>
    </submittedName>
</protein>
<sequence>MNLKENWQKLHGSKKTFRNGVYASVLAVVVLVAVILLNLVVRALPSKYTEYDISTSDLFTLSETSRNLLHELQTDVKAYYLAVSGQEDANITRLLDRYADESSHFTWEQRDSVLYPTFAEKYEGASTGCVVLATADNYDVVSYNDMYPMDLEAYYYYGTQQYSFDAENCLTAGIAKVVRTTSYRMYELTGHGETALADDFTEALDNAGVAVEELNLTTAGAIPEDADELLINAPLADVTEAEAAMLTTYVENGGKVLVVTDFTINTPRLDAVLAVCGMTRQEGLLVETDADHYPYGYPQTYLMPDVESNEIMAGMTTGMRVYMPIAQGIVQSEDSDYVLTPLLSTSDGAYSLLDYANAETIEKTDSDPEGSFALAVAAENTTTGARVVWINCPNALLSATNQSVSGGNAQMLGSIANWFNNEQTTAVINSKSLSATSLMVPNGAMIGLGLLFIFVLPIVCLIAGVVVCLIRRRR</sequence>
<keyword evidence="1" id="KW-0472">Membrane</keyword>
<evidence type="ECO:0000313" key="3">
    <source>
        <dbReference type="EMBL" id="HIZ41319.1"/>
    </source>
</evidence>
<keyword evidence="1" id="KW-0812">Transmembrane</keyword>
<dbReference type="InterPro" id="IPR019196">
    <property type="entry name" value="ABC_transp_unknown"/>
</dbReference>
<reference evidence="3" key="1">
    <citation type="journal article" date="2021" name="PeerJ">
        <title>Extensive microbial diversity within the chicken gut microbiome revealed by metagenomics and culture.</title>
        <authorList>
            <person name="Gilroy R."/>
            <person name="Ravi A."/>
            <person name="Getino M."/>
            <person name="Pursley I."/>
            <person name="Horton D.L."/>
            <person name="Alikhan N.F."/>
            <person name="Baker D."/>
            <person name="Gharbi K."/>
            <person name="Hall N."/>
            <person name="Watson M."/>
            <person name="Adriaenssens E.M."/>
            <person name="Foster-Nyarko E."/>
            <person name="Jarju S."/>
            <person name="Secka A."/>
            <person name="Antonio M."/>
            <person name="Oren A."/>
            <person name="Chaudhuri R.R."/>
            <person name="La Ragione R."/>
            <person name="Hildebrand F."/>
            <person name="Pallen M.J."/>
        </authorList>
    </citation>
    <scope>NUCLEOTIDE SEQUENCE</scope>
    <source>
        <strain evidence="3">ChiSxjej1B13-11774</strain>
    </source>
</reference>
<keyword evidence="1" id="KW-1133">Transmembrane helix</keyword>
<reference evidence="3" key="2">
    <citation type="submission" date="2021-04" db="EMBL/GenBank/DDBJ databases">
        <authorList>
            <person name="Gilroy R."/>
        </authorList>
    </citation>
    <scope>NUCLEOTIDE SEQUENCE</scope>
    <source>
        <strain evidence="3">ChiSxjej1B13-11774</strain>
    </source>
</reference>
<gene>
    <name evidence="3" type="ORF">H9811_02030</name>
</gene>
<organism evidence="3 4">
    <name type="scientific">Candidatus Gemmiger excrementigallinarum</name>
    <dbReference type="NCBI Taxonomy" id="2838609"/>
    <lineage>
        <taxon>Bacteria</taxon>
        <taxon>Bacillati</taxon>
        <taxon>Bacillota</taxon>
        <taxon>Clostridia</taxon>
        <taxon>Eubacteriales</taxon>
        <taxon>Gemmiger</taxon>
    </lineage>
</organism>
<dbReference type="Pfam" id="PF09822">
    <property type="entry name" value="ABC_transp_aux"/>
    <property type="match status" value="1"/>
</dbReference>
<feature type="domain" description="ABC-type uncharacterised transport system" evidence="2">
    <location>
        <begin position="189"/>
        <end position="383"/>
    </location>
</feature>
<dbReference type="AlphaFoldDB" id="A0A9D2JA71"/>
<feature type="transmembrane region" description="Helical" evidence="1">
    <location>
        <begin position="444"/>
        <end position="470"/>
    </location>
</feature>
<evidence type="ECO:0000256" key="1">
    <source>
        <dbReference type="SAM" id="Phobius"/>
    </source>
</evidence>
<name>A0A9D2JA71_9FIRM</name>
<evidence type="ECO:0000259" key="2">
    <source>
        <dbReference type="Pfam" id="PF09822"/>
    </source>
</evidence>
<dbReference type="Proteomes" id="UP000824048">
    <property type="component" value="Unassembled WGS sequence"/>
</dbReference>
<evidence type="ECO:0000313" key="4">
    <source>
        <dbReference type="Proteomes" id="UP000824048"/>
    </source>
</evidence>
<feature type="transmembrane region" description="Helical" evidence="1">
    <location>
        <begin position="21"/>
        <end position="41"/>
    </location>
</feature>
<comment type="caution">
    <text evidence="3">The sequence shown here is derived from an EMBL/GenBank/DDBJ whole genome shotgun (WGS) entry which is preliminary data.</text>
</comment>
<dbReference type="EMBL" id="DXBP01000012">
    <property type="protein sequence ID" value="HIZ41319.1"/>
    <property type="molecule type" value="Genomic_DNA"/>
</dbReference>